<dbReference type="Proteomes" id="UP000823637">
    <property type="component" value="Unassembled WGS sequence"/>
</dbReference>
<sequence>MEILEYGSKENKSIIFIHGFQCPYQIWNRYIDYYKEKYHVIIPILEGHNPKKKEKFVSLQQSAKEIEDFYISNYGTDVYAVYAISYGGIIAANIWQNRRLNISKLIFDGSPLTSYPKILKSYLTKFYIQVTHKSQRRDKKTLAQAVKGICPKEHLDDFLQVMDNMSDENIRSYIEAWSNYKLPKNIDTATTKVYFFYGTKSNEILARKSAKYIKRYYSNSEIIRLNGKGHCETALFDPDEMINYLNKILFCDR</sequence>
<name>A0A9D9ELX3_9BACT</name>
<keyword evidence="1" id="KW-0378">Hydrolase</keyword>
<dbReference type="Gene3D" id="3.40.50.1820">
    <property type="entry name" value="alpha/beta hydrolase"/>
    <property type="match status" value="1"/>
</dbReference>
<gene>
    <name evidence="1" type="ORF">IAC32_07545</name>
</gene>
<organism evidence="1 2">
    <name type="scientific">Candidatus Enterocola intestinipullorum</name>
    <dbReference type="NCBI Taxonomy" id="2840783"/>
    <lineage>
        <taxon>Bacteria</taxon>
        <taxon>Pseudomonadati</taxon>
        <taxon>Bacteroidota</taxon>
        <taxon>Bacteroidia</taxon>
        <taxon>Bacteroidales</taxon>
        <taxon>Candidatus Enterocola</taxon>
    </lineage>
</organism>
<protein>
    <submittedName>
        <fullName evidence="1">Alpha/beta hydrolase</fullName>
    </submittedName>
</protein>
<reference evidence="1" key="2">
    <citation type="journal article" date="2021" name="PeerJ">
        <title>Extensive microbial diversity within the chicken gut microbiome revealed by metagenomics and culture.</title>
        <authorList>
            <person name="Gilroy R."/>
            <person name="Ravi A."/>
            <person name="Getino M."/>
            <person name="Pursley I."/>
            <person name="Horton D.L."/>
            <person name="Alikhan N.F."/>
            <person name="Baker D."/>
            <person name="Gharbi K."/>
            <person name="Hall N."/>
            <person name="Watson M."/>
            <person name="Adriaenssens E.M."/>
            <person name="Foster-Nyarko E."/>
            <person name="Jarju S."/>
            <person name="Secka A."/>
            <person name="Antonio M."/>
            <person name="Oren A."/>
            <person name="Chaudhuri R.R."/>
            <person name="La Ragione R."/>
            <person name="Hildebrand F."/>
            <person name="Pallen M.J."/>
        </authorList>
    </citation>
    <scope>NUCLEOTIDE SEQUENCE</scope>
    <source>
        <strain evidence="1">D3-1215</strain>
    </source>
</reference>
<accession>A0A9D9ELX3</accession>
<comment type="caution">
    <text evidence="1">The sequence shown here is derived from an EMBL/GenBank/DDBJ whole genome shotgun (WGS) entry which is preliminary data.</text>
</comment>
<dbReference type="SUPFAM" id="SSF53474">
    <property type="entry name" value="alpha/beta-Hydrolases"/>
    <property type="match status" value="1"/>
</dbReference>
<evidence type="ECO:0000313" key="2">
    <source>
        <dbReference type="Proteomes" id="UP000823637"/>
    </source>
</evidence>
<evidence type="ECO:0000313" key="1">
    <source>
        <dbReference type="EMBL" id="MBO8447579.1"/>
    </source>
</evidence>
<dbReference type="InterPro" id="IPR029058">
    <property type="entry name" value="AB_hydrolase_fold"/>
</dbReference>
<dbReference type="AlphaFoldDB" id="A0A9D9ELX3"/>
<reference evidence="1" key="1">
    <citation type="submission" date="2020-10" db="EMBL/GenBank/DDBJ databases">
        <authorList>
            <person name="Gilroy R."/>
        </authorList>
    </citation>
    <scope>NUCLEOTIDE SEQUENCE</scope>
    <source>
        <strain evidence="1">D3-1215</strain>
    </source>
</reference>
<dbReference type="EMBL" id="JADIMR010000114">
    <property type="protein sequence ID" value="MBO8447579.1"/>
    <property type="molecule type" value="Genomic_DNA"/>
</dbReference>
<proteinExistence type="predicted"/>
<dbReference type="GO" id="GO:0016787">
    <property type="term" value="F:hydrolase activity"/>
    <property type="evidence" value="ECO:0007669"/>
    <property type="project" value="UniProtKB-KW"/>
</dbReference>